<dbReference type="HOGENOM" id="CLU_2683687_0_0_6"/>
<proteinExistence type="predicted"/>
<reference evidence="2 3" key="1">
    <citation type="submission" date="2011-06" db="EMBL/GenBank/DDBJ databases">
        <title>Genomic sequence of Methylobacter tundripaludum SV96.</title>
        <authorList>
            <consortium name="US DOE Joint Genome Institute"/>
            <person name="Lucas S."/>
            <person name="Han J."/>
            <person name="Lapidus A."/>
            <person name="Cheng J.-F."/>
            <person name="Goodwin L."/>
            <person name="Pitluck S."/>
            <person name="Held B."/>
            <person name="Detter J.C."/>
            <person name="Han C."/>
            <person name="Tapia R."/>
            <person name="Land M."/>
            <person name="Hauser L."/>
            <person name="Kyrpides N."/>
            <person name="Ivanova N."/>
            <person name="Ovchinnikova G."/>
            <person name="Pagani I."/>
            <person name="Klotz M.G."/>
            <person name="Dispirito A.A."/>
            <person name="Murrell J.C."/>
            <person name="Dunfield P."/>
            <person name="Kalyuzhnaya M.G."/>
            <person name="Svenning M."/>
            <person name="Trotsenko Y.A."/>
            <person name="Stein L.Y."/>
            <person name="Woyke T."/>
        </authorList>
    </citation>
    <scope>NUCLEOTIDE SEQUENCE [LARGE SCALE GENOMIC DNA]</scope>
    <source>
        <strain evidence="3">ATCC BAA-1195 / DSM 17260 / SV96</strain>
    </source>
</reference>
<evidence type="ECO:0000313" key="2">
    <source>
        <dbReference type="EMBL" id="EGW21615.1"/>
    </source>
</evidence>
<keyword evidence="1" id="KW-0812">Transmembrane</keyword>
<evidence type="ECO:0000313" key="3">
    <source>
        <dbReference type="Proteomes" id="UP000004664"/>
    </source>
</evidence>
<protein>
    <submittedName>
        <fullName evidence="2">Uncharacterized protein</fullName>
    </submittedName>
</protein>
<name>G3IUT0_METTV</name>
<dbReference type="STRING" id="697282.Mettu_0384"/>
<dbReference type="Proteomes" id="UP000004664">
    <property type="component" value="Unassembled WGS sequence"/>
</dbReference>
<dbReference type="EMBL" id="JH109152">
    <property type="protein sequence ID" value="EGW21615.1"/>
    <property type="molecule type" value="Genomic_DNA"/>
</dbReference>
<gene>
    <name evidence="2" type="ORF">Mettu_0384</name>
</gene>
<keyword evidence="1" id="KW-1133">Transmembrane helix</keyword>
<keyword evidence="3" id="KW-1185">Reference proteome</keyword>
<evidence type="ECO:0000256" key="1">
    <source>
        <dbReference type="SAM" id="Phobius"/>
    </source>
</evidence>
<sequence>MSYPKSNATCAAPCRTVYEPKNSESSTKDTKSTKMFKKRYAAGCYTKVESLMQHNIMICLVYFVLFVDKMVFPG</sequence>
<organism evidence="2 3">
    <name type="scientific">Methylobacter tundripaludum (strain ATCC BAA-1195 / DSM 17260 / SV96)</name>
    <dbReference type="NCBI Taxonomy" id="697282"/>
    <lineage>
        <taxon>Bacteria</taxon>
        <taxon>Pseudomonadati</taxon>
        <taxon>Pseudomonadota</taxon>
        <taxon>Gammaproteobacteria</taxon>
        <taxon>Methylococcales</taxon>
        <taxon>Methylococcaceae</taxon>
        <taxon>Methylobacter</taxon>
    </lineage>
</organism>
<feature type="transmembrane region" description="Helical" evidence="1">
    <location>
        <begin position="55"/>
        <end position="72"/>
    </location>
</feature>
<keyword evidence="1" id="KW-0472">Membrane</keyword>
<accession>G3IUT0</accession>
<dbReference type="AlphaFoldDB" id="G3IUT0"/>